<dbReference type="InterPro" id="IPR049315">
    <property type="entry name" value="GDC-P_N"/>
</dbReference>
<dbReference type="GO" id="GO:0016594">
    <property type="term" value="F:glycine binding"/>
    <property type="evidence" value="ECO:0007669"/>
    <property type="project" value="TreeGrafter"/>
</dbReference>
<dbReference type="FunFam" id="3.90.1150.10:FF:000007">
    <property type="entry name" value="Glycine dehydrogenase (decarboxylating), mitochondrial"/>
    <property type="match status" value="1"/>
</dbReference>
<feature type="domain" description="Glycine dehydrogenase C-terminal" evidence="11">
    <location>
        <begin position="782"/>
        <end position="903"/>
    </location>
</feature>
<dbReference type="InterPro" id="IPR015421">
    <property type="entry name" value="PyrdxlP-dep_Trfase_major"/>
</dbReference>
<evidence type="ECO:0000259" key="11">
    <source>
        <dbReference type="Pfam" id="PF21478"/>
    </source>
</evidence>
<dbReference type="PANTHER" id="PTHR11773">
    <property type="entry name" value="GLYCINE DEHYDROGENASE, DECARBOXYLATING"/>
    <property type="match status" value="1"/>
</dbReference>
<dbReference type="FunFam" id="3.90.1150.10:FF:000025">
    <property type="entry name" value="Glycine cleavage system P protein"/>
    <property type="match status" value="1"/>
</dbReference>
<dbReference type="InterPro" id="IPR015422">
    <property type="entry name" value="PyrdxlP-dep_Trfase_small"/>
</dbReference>
<evidence type="ECO:0000256" key="1">
    <source>
        <dbReference type="ARBA" id="ARBA00001933"/>
    </source>
</evidence>
<dbReference type="GO" id="GO:0019464">
    <property type="term" value="P:glycine decarboxylation via glycine cleavage system"/>
    <property type="evidence" value="ECO:0007669"/>
    <property type="project" value="UniProtKB-UniRule"/>
</dbReference>
<comment type="catalytic activity">
    <reaction evidence="7 8">
        <text>N(6)-[(R)-lipoyl]-L-lysyl-[glycine-cleavage complex H protein] + glycine + H(+) = N(6)-[(R)-S(8)-aminomethyldihydrolipoyl]-L-lysyl-[glycine-cleavage complex H protein] + CO2</text>
        <dbReference type="Rhea" id="RHEA:24304"/>
        <dbReference type="Rhea" id="RHEA-COMP:10494"/>
        <dbReference type="Rhea" id="RHEA-COMP:10495"/>
        <dbReference type="ChEBI" id="CHEBI:15378"/>
        <dbReference type="ChEBI" id="CHEBI:16526"/>
        <dbReference type="ChEBI" id="CHEBI:57305"/>
        <dbReference type="ChEBI" id="CHEBI:83099"/>
        <dbReference type="ChEBI" id="CHEBI:83143"/>
        <dbReference type="EC" id="1.4.4.2"/>
    </reaction>
</comment>
<evidence type="ECO:0000256" key="3">
    <source>
        <dbReference type="ARBA" id="ARBA00010756"/>
    </source>
</evidence>
<dbReference type="Gene3D" id="3.90.1150.10">
    <property type="entry name" value="Aspartate Aminotransferase, domain 1"/>
    <property type="match status" value="2"/>
</dbReference>
<dbReference type="Gene3D" id="3.40.640.10">
    <property type="entry name" value="Type I PLP-dependent aspartate aminotransferase-like (Major domain)"/>
    <property type="match status" value="2"/>
</dbReference>
<comment type="similarity">
    <text evidence="3 8">Belongs to the GcvP family.</text>
</comment>
<feature type="domain" description="Glycine cleavage system P-protein N-terminal" evidence="10">
    <location>
        <begin position="20"/>
        <end position="443"/>
    </location>
</feature>
<comment type="subunit">
    <text evidence="6">Homodimer. The glycine cleavage system is composed of four proteins: P, T, L and H.</text>
</comment>
<dbReference type="RefSeq" id="WP_090019196.1">
    <property type="nucleotide sequence ID" value="NZ_FNCE01000003.1"/>
</dbReference>
<dbReference type="Pfam" id="PF02347">
    <property type="entry name" value="GDC-P"/>
    <property type="match status" value="2"/>
</dbReference>
<evidence type="ECO:0000256" key="9">
    <source>
        <dbReference type="PIRSR" id="PIRSR603437-50"/>
    </source>
</evidence>
<evidence type="ECO:0000259" key="10">
    <source>
        <dbReference type="Pfam" id="PF02347"/>
    </source>
</evidence>
<dbReference type="FunFam" id="3.40.640.10:FF:000005">
    <property type="entry name" value="Glycine dehydrogenase (decarboxylating), mitochondrial"/>
    <property type="match status" value="1"/>
</dbReference>
<dbReference type="SUPFAM" id="SSF53383">
    <property type="entry name" value="PLP-dependent transferases"/>
    <property type="match status" value="2"/>
</dbReference>
<dbReference type="PANTHER" id="PTHR11773:SF1">
    <property type="entry name" value="GLYCINE DEHYDROGENASE (DECARBOXYLATING), MITOCHONDRIAL"/>
    <property type="match status" value="1"/>
</dbReference>
<comment type="cofactor">
    <cofactor evidence="1 8 9">
        <name>pyridoxal 5'-phosphate</name>
        <dbReference type="ChEBI" id="CHEBI:597326"/>
    </cofactor>
</comment>
<dbReference type="HAMAP" id="MF_00711">
    <property type="entry name" value="GcvP"/>
    <property type="match status" value="1"/>
</dbReference>
<dbReference type="AlphaFoldDB" id="A0A1G7PSS0"/>
<dbReference type="NCBIfam" id="TIGR00461">
    <property type="entry name" value="gcvP"/>
    <property type="match status" value="1"/>
</dbReference>
<dbReference type="InterPro" id="IPR015424">
    <property type="entry name" value="PyrdxlP-dep_Trfase"/>
</dbReference>
<dbReference type="Pfam" id="PF21478">
    <property type="entry name" value="GcvP2_C"/>
    <property type="match status" value="1"/>
</dbReference>
<organism evidence="12 13">
    <name type="scientific">Limimonas halophila</name>
    <dbReference type="NCBI Taxonomy" id="1082479"/>
    <lineage>
        <taxon>Bacteria</taxon>
        <taxon>Pseudomonadati</taxon>
        <taxon>Pseudomonadota</taxon>
        <taxon>Alphaproteobacteria</taxon>
        <taxon>Rhodospirillales</taxon>
        <taxon>Rhodovibrionaceae</taxon>
        <taxon>Limimonas</taxon>
    </lineage>
</organism>
<evidence type="ECO:0000256" key="5">
    <source>
        <dbReference type="ARBA" id="ARBA00023002"/>
    </source>
</evidence>
<dbReference type="GO" id="GO:0030170">
    <property type="term" value="F:pyridoxal phosphate binding"/>
    <property type="evidence" value="ECO:0007669"/>
    <property type="project" value="TreeGrafter"/>
</dbReference>
<dbReference type="EMBL" id="FNCE01000003">
    <property type="protein sequence ID" value="SDF89288.1"/>
    <property type="molecule type" value="Genomic_DNA"/>
</dbReference>
<evidence type="ECO:0000256" key="8">
    <source>
        <dbReference type="HAMAP-Rule" id="MF_00711"/>
    </source>
</evidence>
<evidence type="ECO:0000256" key="7">
    <source>
        <dbReference type="ARBA" id="ARBA00049026"/>
    </source>
</evidence>
<protein>
    <recommendedName>
        <fullName evidence="8">Glycine dehydrogenase (decarboxylating)</fullName>
        <ecNumber evidence="8">1.4.4.2</ecNumber>
    </recommendedName>
    <alternativeName>
        <fullName evidence="8">Glycine cleavage system P-protein</fullName>
    </alternativeName>
    <alternativeName>
        <fullName evidence="8">Glycine decarboxylase</fullName>
    </alternativeName>
    <alternativeName>
        <fullName evidence="8">Glycine dehydrogenase (aminomethyl-transferring)</fullName>
    </alternativeName>
</protein>
<gene>
    <name evidence="8" type="primary">gcvP</name>
    <name evidence="12" type="ORF">SAMN05216241_10355</name>
</gene>
<accession>A0A1G7PSS0</accession>
<dbReference type="NCBIfam" id="NF003346">
    <property type="entry name" value="PRK04366.1"/>
    <property type="match status" value="1"/>
</dbReference>
<feature type="modified residue" description="N6-(pyridoxal phosphate)lysine" evidence="8 9">
    <location>
        <position position="709"/>
    </location>
</feature>
<proteinExistence type="inferred from homology"/>
<dbReference type="GO" id="GO:0004375">
    <property type="term" value="F:glycine dehydrogenase (decarboxylating) activity"/>
    <property type="evidence" value="ECO:0007669"/>
    <property type="project" value="UniProtKB-EC"/>
</dbReference>
<dbReference type="EC" id="1.4.4.2" evidence="8"/>
<dbReference type="GO" id="GO:0005960">
    <property type="term" value="C:glycine cleavage complex"/>
    <property type="evidence" value="ECO:0007669"/>
    <property type="project" value="TreeGrafter"/>
</dbReference>
<dbReference type="InterPro" id="IPR020581">
    <property type="entry name" value="GDC_P"/>
</dbReference>
<feature type="domain" description="Glycine cleavage system P-protein N-terminal" evidence="10">
    <location>
        <begin position="454"/>
        <end position="737"/>
    </location>
</feature>
<dbReference type="OrthoDB" id="9801272at2"/>
<keyword evidence="13" id="KW-1185">Reference proteome</keyword>
<sequence length="965" mass="106166">MPKKRRPLSELEQTADFISRHIGPDESQKRQMLRALNLPSMDALIQRAVPDSVRSRGGLPLASTHTEKDALDYIRKISSENDLKKSLIGLGYHNTVTPAVLRRRVLENPGWYTAYTPYQPEIAQGRLEGLVNFQQMIMDLTGMELANASLLDEGTAAAEAMTLIRRQTKKKQSQRFLVADDVHPQTIAVMRTRARPLGITVEVDEPRNFGDKDAFGVLVQYPGTYGDVEDHSEVVKKIHDNGGLVAVASDPLALTLLTPPGEWGADVVVGNSQRFGVPMGYGGPHAAFFATHEKYKRSVPGRIIGVSVDVNGNPAMRMALQTREQHIRREKATSNICTAQTLLANMAAFYACWHGPEGLTTIATRVHRLTGILATGLEQLGFELANHTFFDTLTINAGDEAEAILYRARDRGFNLRLIDSERIGVALDETVERYEIEELWRAFAGRNEIGMRAAEMDAVASDGIPNRLKRTSAFLTHEVFNSYHTETEMLRYLHRLARRDIALDRSMIPLGSCTMKLNAASEMEPISWPRFASLHPFVPREQARGYMRMIRELETMLARLTGFHSVTMQPNSGAQGEYTGLLMIRAYHESRGEAHRDVVLIPTSAHGTNPASAKMAGCEVQLVDCAENGDVDLDDLKAKAEKHSSRLAGLMITYPSTHGVFEQAISEICELIHSHGGQVYMDGANLNALLGVAYPAEFGADVCHFNLHKTFCIPHGGGGPGVGPVGAAKHLAPYMPGHPFEPSVGGEDAIGPVTATPWGSAGILPISWMYITLMGAEGLQQATETAILNANYLAKRLSEGYPILYTGDTGFVAHECIVDTRVLQDEAGITADDVAKRLIDYGFHAPTMSWPVPGTFMIEPTESENKAEIDRFCDAMLRIREEARKVASGEWPRDDNPLVNAPHTEAGVTADTWPHPYSRRVAAYPDPSLKADNYFPPVARVDNAYGDKHLVCSCPPVEAYRDAAE</sequence>
<evidence type="ECO:0000256" key="4">
    <source>
        <dbReference type="ARBA" id="ARBA00022898"/>
    </source>
</evidence>
<dbReference type="CDD" id="cd00613">
    <property type="entry name" value="GDC-P"/>
    <property type="match status" value="2"/>
</dbReference>
<evidence type="ECO:0000313" key="12">
    <source>
        <dbReference type="EMBL" id="SDF89288.1"/>
    </source>
</evidence>
<evidence type="ECO:0000256" key="6">
    <source>
        <dbReference type="ARBA" id="ARBA00046415"/>
    </source>
</evidence>
<evidence type="ECO:0000256" key="2">
    <source>
        <dbReference type="ARBA" id="ARBA00003788"/>
    </source>
</evidence>
<evidence type="ECO:0000313" key="13">
    <source>
        <dbReference type="Proteomes" id="UP000199415"/>
    </source>
</evidence>
<dbReference type="STRING" id="1082479.SAMN05216241_10355"/>
<dbReference type="FunFam" id="3.40.640.10:FF:000007">
    <property type="entry name" value="glycine dehydrogenase (Decarboxylating), mitochondrial"/>
    <property type="match status" value="1"/>
</dbReference>
<dbReference type="Proteomes" id="UP000199415">
    <property type="component" value="Unassembled WGS sequence"/>
</dbReference>
<name>A0A1G7PSS0_9PROT</name>
<keyword evidence="4 8" id="KW-0663">Pyridoxal phosphate</keyword>
<reference evidence="12 13" key="1">
    <citation type="submission" date="2016-10" db="EMBL/GenBank/DDBJ databases">
        <authorList>
            <person name="de Groot N.N."/>
        </authorList>
    </citation>
    <scope>NUCLEOTIDE SEQUENCE [LARGE SCALE GENOMIC DNA]</scope>
    <source>
        <strain evidence="12 13">DSM 25584</strain>
    </source>
</reference>
<dbReference type="InterPro" id="IPR049316">
    <property type="entry name" value="GDC-P_C"/>
</dbReference>
<keyword evidence="5 8" id="KW-0560">Oxidoreductase</keyword>
<comment type="function">
    <text evidence="2 8">The glycine cleavage system catalyzes the degradation of glycine. The P protein binds the alpha-amino group of glycine through its pyridoxal phosphate cofactor; CO(2) is released and the remaining methylamine moiety is then transferred to the lipoamide cofactor of the H protein.</text>
</comment>
<dbReference type="InterPro" id="IPR003437">
    <property type="entry name" value="GcvP"/>
</dbReference>
<dbReference type="GO" id="GO:0005829">
    <property type="term" value="C:cytosol"/>
    <property type="evidence" value="ECO:0007669"/>
    <property type="project" value="TreeGrafter"/>
</dbReference>